<comment type="catalytic activity">
    <reaction evidence="1">
        <text>3-hydroxy-2-methylpropanoyl-CoA + H2O = 3-hydroxy-2-methylpropanoate + CoA + H(+)</text>
        <dbReference type="Rhea" id="RHEA:20888"/>
        <dbReference type="ChEBI" id="CHEBI:11805"/>
        <dbReference type="ChEBI" id="CHEBI:15377"/>
        <dbReference type="ChEBI" id="CHEBI:15378"/>
        <dbReference type="ChEBI" id="CHEBI:57287"/>
        <dbReference type="ChEBI" id="CHEBI:57340"/>
        <dbReference type="EC" id="3.1.2.4"/>
    </reaction>
</comment>
<gene>
    <name evidence="5" type="ORF">P2L57_08715</name>
</gene>
<dbReference type="InterPro" id="IPR029045">
    <property type="entry name" value="ClpP/crotonase-like_dom_sf"/>
</dbReference>
<keyword evidence="3" id="KW-0378">Hydrolase</keyword>
<keyword evidence="6" id="KW-1185">Reference proteome</keyword>
<dbReference type="EMBL" id="JARHTQ010000004">
    <property type="protein sequence ID" value="MDF2255804.1"/>
    <property type="molecule type" value="Genomic_DNA"/>
</dbReference>
<proteinExistence type="predicted"/>
<comment type="caution">
    <text evidence="5">The sequence shown here is derived from an EMBL/GenBank/DDBJ whole genome shotgun (WGS) entry which is preliminary data.</text>
</comment>
<dbReference type="Pfam" id="PF16113">
    <property type="entry name" value="ECH_2"/>
    <property type="match status" value="1"/>
</dbReference>
<feature type="domain" description="Enoyl-CoA hydratase/isomerase" evidence="4">
    <location>
        <begin position="17"/>
        <end position="332"/>
    </location>
</feature>
<dbReference type="RefSeq" id="WP_275810926.1">
    <property type="nucleotide sequence ID" value="NZ_BAAANM010000019.1"/>
</dbReference>
<protein>
    <recommendedName>
        <fullName evidence="2">3-hydroxyisobutyryl-CoA hydrolase</fullName>
        <ecNumber evidence="2">3.1.2.4</ecNumber>
    </recommendedName>
</protein>
<evidence type="ECO:0000256" key="2">
    <source>
        <dbReference type="ARBA" id="ARBA00011915"/>
    </source>
</evidence>
<evidence type="ECO:0000256" key="1">
    <source>
        <dbReference type="ARBA" id="ARBA00001709"/>
    </source>
</evidence>
<sequence length="338" mass="36196">MHVPVETVKTAVSGGTGTLILDRPSALNALDLRMVQQMRAALDMWREDDAVRAVVVRSTSPKAFCSGGDIRAVREAGLRGDQAAVYEYFSAEYGLNAAVAAYPKPYVALIDGYALGGGLGISVHGSARVVTERAGLAMPETAIGFFPDIGAGYFLPRLRGRIGWYLGLTGRRISGAAAVECGLATHYVHSSDLAALERELTAAGGEGIAEVLAHRAAEPPASELAGDREVIDRCFAADSLTELFERLTAEGGDWAEETLTELRHASPSSLHVTFELLRRGADPDASLADCLDLELRTACRMAGTQDFAEGVRAALVDKDRKPSWDLSELDTVRGWFEE</sequence>
<evidence type="ECO:0000256" key="3">
    <source>
        <dbReference type="ARBA" id="ARBA00022801"/>
    </source>
</evidence>
<reference evidence="5 6" key="1">
    <citation type="submission" date="2023-03" db="EMBL/GenBank/DDBJ databases">
        <title>Draft genome sequence of type strain Streptomyces ferralitis JCM 14344.</title>
        <authorList>
            <person name="Klaysubun C."/>
            <person name="Duangmal K."/>
        </authorList>
    </citation>
    <scope>NUCLEOTIDE SEQUENCE [LARGE SCALE GENOMIC DNA]</scope>
    <source>
        <strain evidence="5 6">JCM 14344</strain>
    </source>
</reference>
<dbReference type="PANTHER" id="PTHR43176">
    <property type="entry name" value="3-HYDROXYISOBUTYRYL-COA HYDROLASE-RELATED"/>
    <property type="match status" value="1"/>
</dbReference>
<dbReference type="Proteomes" id="UP001220022">
    <property type="component" value="Unassembled WGS sequence"/>
</dbReference>
<dbReference type="NCBIfam" id="NF004127">
    <property type="entry name" value="PRK05617.1"/>
    <property type="match status" value="1"/>
</dbReference>
<evidence type="ECO:0000259" key="4">
    <source>
        <dbReference type="Pfam" id="PF16113"/>
    </source>
</evidence>
<organism evidence="5 6">
    <name type="scientific">Streptantibioticus ferralitis</name>
    <dbReference type="NCBI Taxonomy" id="236510"/>
    <lineage>
        <taxon>Bacteria</taxon>
        <taxon>Bacillati</taxon>
        <taxon>Actinomycetota</taxon>
        <taxon>Actinomycetes</taxon>
        <taxon>Kitasatosporales</taxon>
        <taxon>Streptomycetaceae</taxon>
        <taxon>Streptantibioticus</taxon>
    </lineage>
</organism>
<dbReference type="CDD" id="cd06558">
    <property type="entry name" value="crotonase-like"/>
    <property type="match status" value="1"/>
</dbReference>
<dbReference type="SUPFAM" id="SSF52096">
    <property type="entry name" value="ClpP/crotonase"/>
    <property type="match status" value="1"/>
</dbReference>
<name>A0ABT5YWJ3_9ACTN</name>
<dbReference type="EC" id="3.1.2.4" evidence="2"/>
<dbReference type="Gene3D" id="3.90.226.10">
    <property type="entry name" value="2-enoyl-CoA Hydratase, Chain A, domain 1"/>
    <property type="match status" value="1"/>
</dbReference>
<evidence type="ECO:0000313" key="5">
    <source>
        <dbReference type="EMBL" id="MDF2255804.1"/>
    </source>
</evidence>
<dbReference type="InterPro" id="IPR045004">
    <property type="entry name" value="ECH_dom"/>
</dbReference>
<accession>A0ABT5YWJ3</accession>
<dbReference type="InterPro" id="IPR032259">
    <property type="entry name" value="HIBYL-CoA-H"/>
</dbReference>
<evidence type="ECO:0000313" key="6">
    <source>
        <dbReference type="Proteomes" id="UP001220022"/>
    </source>
</evidence>
<dbReference type="PANTHER" id="PTHR43176:SF3">
    <property type="entry name" value="3-HYDROXYISOBUTYRYL-COA HYDROLASE, MITOCHONDRIAL"/>
    <property type="match status" value="1"/>
</dbReference>